<dbReference type="AlphaFoldDB" id="A0A5B0DSP8"/>
<evidence type="ECO:0000256" key="1">
    <source>
        <dbReference type="SAM" id="Phobius"/>
    </source>
</evidence>
<dbReference type="EMBL" id="VTWH01000006">
    <property type="protein sequence ID" value="KAA0968149.1"/>
    <property type="molecule type" value="Genomic_DNA"/>
</dbReference>
<gene>
    <name evidence="2" type="ORF">FPY71_17620</name>
</gene>
<comment type="caution">
    <text evidence="2">The sequence shown here is derived from an EMBL/GenBank/DDBJ whole genome shotgun (WGS) entry which is preliminary data.</text>
</comment>
<evidence type="ECO:0000313" key="3">
    <source>
        <dbReference type="Proteomes" id="UP000324738"/>
    </source>
</evidence>
<reference evidence="2 3" key="1">
    <citation type="submission" date="2019-08" db="EMBL/GenBank/DDBJ databases">
        <title>Aureimonas fodiniaquatilis sp. nov., isolated from a coal mine wastewater.</title>
        <authorList>
            <person name="Kim W."/>
        </authorList>
    </citation>
    <scope>NUCLEOTIDE SEQUENCE [LARGE SCALE GENOMIC DNA]</scope>
    <source>
        <strain evidence="2 3">CAU 1482</strain>
    </source>
</reference>
<feature type="transmembrane region" description="Helical" evidence="1">
    <location>
        <begin position="43"/>
        <end position="67"/>
    </location>
</feature>
<sequence>MKLLRVTIVHGIPLTVAIAAALLLLPWIMGASAIQGDGPSQGYNVGMAALFLYPAAYQILIIIWGICRWRKWVLSQVMVQLIWFSLLLFAAAMTYSLVMLQEYLQG</sequence>
<protein>
    <submittedName>
        <fullName evidence="2">Uncharacterized protein</fullName>
    </submittedName>
</protein>
<dbReference type="Proteomes" id="UP000324738">
    <property type="component" value="Unassembled WGS sequence"/>
</dbReference>
<keyword evidence="3" id="KW-1185">Reference proteome</keyword>
<keyword evidence="1" id="KW-1133">Transmembrane helix</keyword>
<proteinExistence type="predicted"/>
<feature type="transmembrane region" description="Helical" evidence="1">
    <location>
        <begin position="79"/>
        <end position="100"/>
    </location>
</feature>
<accession>A0A5B0DSP8</accession>
<keyword evidence="1" id="KW-0472">Membrane</keyword>
<organism evidence="2 3">
    <name type="scientific">Aureimonas fodinaquatilis</name>
    <dbReference type="NCBI Taxonomy" id="2565783"/>
    <lineage>
        <taxon>Bacteria</taxon>
        <taxon>Pseudomonadati</taxon>
        <taxon>Pseudomonadota</taxon>
        <taxon>Alphaproteobacteria</taxon>
        <taxon>Hyphomicrobiales</taxon>
        <taxon>Aurantimonadaceae</taxon>
        <taxon>Aureimonas</taxon>
    </lineage>
</organism>
<keyword evidence="1" id="KW-0812">Transmembrane</keyword>
<evidence type="ECO:0000313" key="2">
    <source>
        <dbReference type="EMBL" id="KAA0968149.1"/>
    </source>
</evidence>
<dbReference type="RefSeq" id="WP_149301667.1">
    <property type="nucleotide sequence ID" value="NZ_VTWH01000006.1"/>
</dbReference>
<name>A0A5B0DSP8_9HYPH</name>
<dbReference type="OrthoDB" id="7950470at2"/>